<evidence type="ECO:0000256" key="1">
    <source>
        <dbReference type="SAM" id="Phobius"/>
    </source>
</evidence>
<dbReference type="InterPro" id="IPR008699">
    <property type="entry name" value="NDUFB8"/>
</dbReference>
<dbReference type="EMBL" id="OU892278">
    <property type="protein sequence ID" value="CAG9765366.1"/>
    <property type="molecule type" value="Genomic_DNA"/>
</dbReference>
<dbReference type="AlphaFoldDB" id="A0A9N9MNE4"/>
<accession>A0A9N9MNE4</accession>
<protein>
    <recommendedName>
        <fullName evidence="4">NADH dehydrogenase [ubiquinone] 1 beta subcomplex subunit 8, mitochondrial</fullName>
    </recommendedName>
</protein>
<dbReference type="GO" id="GO:0005739">
    <property type="term" value="C:mitochondrion"/>
    <property type="evidence" value="ECO:0007669"/>
    <property type="project" value="InterPro"/>
</dbReference>
<keyword evidence="3" id="KW-1185">Reference proteome</keyword>
<name>A0A9N9MNE4_9CUCU</name>
<evidence type="ECO:0008006" key="4">
    <source>
        <dbReference type="Google" id="ProtNLM"/>
    </source>
</evidence>
<dbReference type="PANTHER" id="PTHR12840:SF1">
    <property type="entry name" value="NADH DEHYDROGENASE [UBIQUINONE] 1 BETA SUBCOMPLEX SUBUNIT 8, MITOCHONDRIAL"/>
    <property type="match status" value="1"/>
</dbReference>
<dbReference type="OrthoDB" id="2014058at2759"/>
<dbReference type="Pfam" id="PF05821">
    <property type="entry name" value="NDUF_B8"/>
    <property type="match status" value="1"/>
</dbReference>
<feature type="transmembrane region" description="Helical" evidence="1">
    <location>
        <begin position="123"/>
        <end position="143"/>
    </location>
</feature>
<dbReference type="Proteomes" id="UP001152799">
    <property type="component" value="Chromosome 2"/>
</dbReference>
<keyword evidence="1" id="KW-1133">Transmembrane helix</keyword>
<evidence type="ECO:0000313" key="2">
    <source>
        <dbReference type="EMBL" id="CAG9765366.1"/>
    </source>
</evidence>
<evidence type="ECO:0000313" key="3">
    <source>
        <dbReference type="Proteomes" id="UP001152799"/>
    </source>
</evidence>
<gene>
    <name evidence="2" type="ORF">CEUTPL_LOCUS5975</name>
</gene>
<keyword evidence="1" id="KW-0472">Membrane</keyword>
<dbReference type="PANTHER" id="PTHR12840">
    <property type="entry name" value="NADH-UBIQUINONE OXIDOREDUCTASE ASHI SUBUNIT"/>
    <property type="match status" value="1"/>
</dbReference>
<sequence>MNSLVRTSKASLWLKNLNPTVTSVRNHWNKDFKPGLYPTTEEERVAAAEKYGIHPKEYELYPDDGNGNGDYPKLPDIGADLRDPFYPWDSPELKRNFGETLHENFDYLREDRMDEGKTQFRPLWVLWAQTIGVIGGIGLVYYLTKDIRMIIPVVPPELPKDGKVHYTFEPNN</sequence>
<keyword evidence="1" id="KW-0812">Transmembrane</keyword>
<proteinExistence type="predicted"/>
<organism evidence="2 3">
    <name type="scientific">Ceutorhynchus assimilis</name>
    <name type="common">cabbage seed weevil</name>
    <dbReference type="NCBI Taxonomy" id="467358"/>
    <lineage>
        <taxon>Eukaryota</taxon>
        <taxon>Metazoa</taxon>
        <taxon>Ecdysozoa</taxon>
        <taxon>Arthropoda</taxon>
        <taxon>Hexapoda</taxon>
        <taxon>Insecta</taxon>
        <taxon>Pterygota</taxon>
        <taxon>Neoptera</taxon>
        <taxon>Endopterygota</taxon>
        <taxon>Coleoptera</taxon>
        <taxon>Polyphaga</taxon>
        <taxon>Cucujiformia</taxon>
        <taxon>Curculionidae</taxon>
        <taxon>Ceutorhynchinae</taxon>
        <taxon>Ceutorhynchus</taxon>
    </lineage>
</organism>
<reference evidence="2" key="1">
    <citation type="submission" date="2022-01" db="EMBL/GenBank/DDBJ databases">
        <authorList>
            <person name="King R."/>
        </authorList>
    </citation>
    <scope>NUCLEOTIDE SEQUENCE</scope>
</reference>